<dbReference type="Proteomes" id="UP001195483">
    <property type="component" value="Unassembled WGS sequence"/>
</dbReference>
<sequence length="96" mass="11240">MKKRTSSYTPNGEVAFRDKKYIRNFLLSPQGNLQKPARRCTSFSRFVPEVDDDSKVKQIYETILREYFKGVNRVSGRQLANIFRLDSCRLGNLYVL</sequence>
<reference evidence="1" key="2">
    <citation type="journal article" date="2021" name="Genome Biol. Evol.">
        <title>Developing a high-quality reference genome for a parasitic bivalve with doubly uniparental inheritance (Bivalvia: Unionida).</title>
        <authorList>
            <person name="Smith C.H."/>
        </authorList>
    </citation>
    <scope>NUCLEOTIDE SEQUENCE</scope>
    <source>
        <strain evidence="1">CHS0354</strain>
        <tissue evidence="1">Mantle</tissue>
    </source>
</reference>
<accession>A0AAE0SFP6</accession>
<protein>
    <submittedName>
        <fullName evidence="1">Uncharacterized protein</fullName>
    </submittedName>
</protein>
<proteinExistence type="predicted"/>
<reference evidence="1" key="1">
    <citation type="journal article" date="2021" name="Genome Biol. Evol.">
        <title>A High-Quality Reference Genome for a Parasitic Bivalve with Doubly Uniparental Inheritance (Bivalvia: Unionida).</title>
        <authorList>
            <person name="Smith C.H."/>
        </authorList>
    </citation>
    <scope>NUCLEOTIDE SEQUENCE</scope>
    <source>
        <strain evidence="1">CHS0354</strain>
    </source>
</reference>
<dbReference type="EMBL" id="JAEAOA010000854">
    <property type="protein sequence ID" value="KAK3590618.1"/>
    <property type="molecule type" value="Genomic_DNA"/>
</dbReference>
<comment type="caution">
    <text evidence="1">The sequence shown here is derived from an EMBL/GenBank/DDBJ whole genome shotgun (WGS) entry which is preliminary data.</text>
</comment>
<gene>
    <name evidence="1" type="ORF">CHS0354_013882</name>
</gene>
<organism evidence="1 2">
    <name type="scientific">Potamilus streckersoni</name>
    <dbReference type="NCBI Taxonomy" id="2493646"/>
    <lineage>
        <taxon>Eukaryota</taxon>
        <taxon>Metazoa</taxon>
        <taxon>Spiralia</taxon>
        <taxon>Lophotrochozoa</taxon>
        <taxon>Mollusca</taxon>
        <taxon>Bivalvia</taxon>
        <taxon>Autobranchia</taxon>
        <taxon>Heteroconchia</taxon>
        <taxon>Palaeoheterodonta</taxon>
        <taxon>Unionida</taxon>
        <taxon>Unionoidea</taxon>
        <taxon>Unionidae</taxon>
        <taxon>Ambleminae</taxon>
        <taxon>Lampsilini</taxon>
        <taxon>Potamilus</taxon>
    </lineage>
</organism>
<name>A0AAE0SFP6_9BIVA</name>
<keyword evidence="2" id="KW-1185">Reference proteome</keyword>
<dbReference type="AlphaFoldDB" id="A0AAE0SFP6"/>
<reference evidence="1" key="3">
    <citation type="submission" date="2023-05" db="EMBL/GenBank/DDBJ databases">
        <authorList>
            <person name="Smith C.H."/>
        </authorList>
    </citation>
    <scope>NUCLEOTIDE SEQUENCE</scope>
    <source>
        <strain evidence="1">CHS0354</strain>
        <tissue evidence="1">Mantle</tissue>
    </source>
</reference>
<evidence type="ECO:0000313" key="2">
    <source>
        <dbReference type="Proteomes" id="UP001195483"/>
    </source>
</evidence>
<evidence type="ECO:0000313" key="1">
    <source>
        <dbReference type="EMBL" id="KAK3590618.1"/>
    </source>
</evidence>